<keyword evidence="6" id="KW-1185">Reference proteome</keyword>
<evidence type="ECO:0000256" key="2">
    <source>
        <dbReference type="ARBA" id="ARBA00022898"/>
    </source>
</evidence>
<dbReference type="InterPro" id="IPR001608">
    <property type="entry name" value="Ala_racemase_N"/>
</dbReference>
<keyword evidence="3" id="KW-0413">Isomerase</keyword>
<dbReference type="InterPro" id="IPR000821">
    <property type="entry name" value="Ala_racemase"/>
</dbReference>
<evidence type="ECO:0000313" key="5">
    <source>
        <dbReference type="EMBL" id="MFD2829288.1"/>
    </source>
</evidence>
<dbReference type="PANTHER" id="PTHR30511">
    <property type="entry name" value="ALANINE RACEMASE"/>
    <property type="match status" value="1"/>
</dbReference>
<evidence type="ECO:0000256" key="1">
    <source>
        <dbReference type="ARBA" id="ARBA00001933"/>
    </source>
</evidence>
<dbReference type="Pfam" id="PF01168">
    <property type="entry name" value="Ala_racemase_N"/>
    <property type="match status" value="1"/>
</dbReference>
<dbReference type="InterPro" id="IPR011079">
    <property type="entry name" value="Ala_racemase_C"/>
</dbReference>
<proteinExistence type="predicted"/>
<dbReference type="Proteomes" id="UP001597519">
    <property type="component" value="Unassembled WGS sequence"/>
</dbReference>
<evidence type="ECO:0000313" key="6">
    <source>
        <dbReference type="Proteomes" id="UP001597519"/>
    </source>
</evidence>
<dbReference type="InterPro" id="IPR029066">
    <property type="entry name" value="PLP-binding_barrel"/>
</dbReference>
<evidence type="ECO:0000259" key="4">
    <source>
        <dbReference type="SMART" id="SM01005"/>
    </source>
</evidence>
<dbReference type="PANTHER" id="PTHR30511:SF0">
    <property type="entry name" value="ALANINE RACEMASE, CATABOLIC-RELATED"/>
    <property type="match status" value="1"/>
</dbReference>
<gene>
    <name evidence="5" type="ORF">ACFSX4_02340</name>
</gene>
<comment type="caution">
    <text evidence="5">The sequence shown here is derived from an EMBL/GenBank/DDBJ whole genome shotgun (WGS) entry which is preliminary data.</text>
</comment>
<reference evidence="6" key="1">
    <citation type="journal article" date="2019" name="Int. J. Syst. Evol. Microbiol.">
        <title>The Global Catalogue of Microorganisms (GCM) 10K type strain sequencing project: providing services to taxonomists for standard genome sequencing and annotation.</title>
        <authorList>
            <consortium name="The Broad Institute Genomics Platform"/>
            <consortium name="The Broad Institute Genome Sequencing Center for Infectious Disease"/>
            <person name="Wu L."/>
            <person name="Ma J."/>
        </authorList>
    </citation>
    <scope>NUCLEOTIDE SEQUENCE [LARGE SCALE GENOMIC DNA]</scope>
    <source>
        <strain evidence="6">KCTC 33575</strain>
    </source>
</reference>
<organism evidence="5 6">
    <name type="scientific">Corticicoccus populi</name>
    <dbReference type="NCBI Taxonomy" id="1812821"/>
    <lineage>
        <taxon>Bacteria</taxon>
        <taxon>Bacillati</taxon>
        <taxon>Bacillota</taxon>
        <taxon>Bacilli</taxon>
        <taxon>Bacillales</taxon>
        <taxon>Staphylococcaceae</taxon>
        <taxon>Corticicoccus</taxon>
    </lineage>
</organism>
<protein>
    <submittedName>
        <fullName evidence="5">Alanine racemase</fullName>
    </submittedName>
</protein>
<dbReference type="InterPro" id="IPR009006">
    <property type="entry name" value="Ala_racemase/Decarboxylase_C"/>
</dbReference>
<name>A0ABW5WVM3_9STAP</name>
<feature type="domain" description="Alanine racemase C-terminal" evidence="4">
    <location>
        <begin position="232"/>
        <end position="335"/>
    </location>
</feature>
<comment type="cofactor">
    <cofactor evidence="1">
        <name>pyridoxal 5'-phosphate</name>
        <dbReference type="ChEBI" id="CHEBI:597326"/>
    </cofactor>
</comment>
<dbReference type="SMART" id="SM01005">
    <property type="entry name" value="Ala_racemase_C"/>
    <property type="match status" value="1"/>
</dbReference>
<dbReference type="SUPFAM" id="SSF51419">
    <property type="entry name" value="PLP-binding barrel"/>
    <property type="match status" value="1"/>
</dbReference>
<dbReference type="EMBL" id="JBHUOQ010000001">
    <property type="protein sequence ID" value="MFD2829288.1"/>
    <property type="molecule type" value="Genomic_DNA"/>
</dbReference>
<accession>A0ABW5WVM3</accession>
<dbReference type="SUPFAM" id="SSF50621">
    <property type="entry name" value="Alanine racemase C-terminal domain-like"/>
    <property type="match status" value="1"/>
</dbReference>
<dbReference type="Gene3D" id="3.20.20.10">
    <property type="entry name" value="Alanine racemase"/>
    <property type="match status" value="1"/>
</dbReference>
<dbReference type="RefSeq" id="WP_377771163.1">
    <property type="nucleotide sequence ID" value="NZ_JBHUOQ010000001.1"/>
</dbReference>
<dbReference type="Gene3D" id="2.40.37.10">
    <property type="entry name" value="Lyase, Ornithine Decarboxylase, Chain A, domain 1"/>
    <property type="match status" value="1"/>
</dbReference>
<keyword evidence="2" id="KW-0663">Pyridoxal phosphate</keyword>
<dbReference type="Pfam" id="PF00842">
    <property type="entry name" value="Ala_racemase_C"/>
    <property type="match status" value="1"/>
</dbReference>
<sequence length="353" mass="39824">MGGTFSINQKEFINQAQNITKNIPTIAVVKNNAYNHGLEFSVKCFIEAGIKAFGTTNIAEAVKIREINQEVRIFLMNPTAEFDAVRQYQLDITLPSLEYYKKYQQSLNGINVHLEYAGLFNRSGFNSAEEMLEVLHHEKKLDETERFNLTGLWTHFGYADEFDGVYEEEREGWLSIVETFQKRDIRIPVIHAQNTASFVRDGLFDGHTHLRLGVGLYGGTPYEEAPGTYNQSISLSAPVIQIRPLSKGMPCGYSAAFVAKKDTKAAVVDIGYGDGIMRSRASYECEINGKMYPIRALMMSHMLVEVDDCVSTADTVYIYNKNLRVDDFRNRGIGAVSEQLGALNFQTLKQEVY</sequence>
<dbReference type="PRINTS" id="PR00992">
    <property type="entry name" value="ALARACEMASE"/>
</dbReference>
<evidence type="ECO:0000256" key="3">
    <source>
        <dbReference type="ARBA" id="ARBA00023235"/>
    </source>
</evidence>